<feature type="compositionally biased region" description="Low complexity" evidence="1">
    <location>
        <begin position="83"/>
        <end position="95"/>
    </location>
</feature>
<sequence>MRRGLVHVAAWTLVTGAAATLSWFGVHTVLSGTAYDPPRALPLSDLPPSSAAHPDGGAAPRASSTHRPRPPEPPEPSGPARHGAPPSAGRPSGAAGATGSGGDPGGGSAEPPRRPSPTPPPAAPPATGGQVKSYLTAGGRVVLDLGSAAAQLVSATPEPGWQMQVWKQEYWLRVDFISGGGHTSVICTWYDHAPIVDTSNNAT</sequence>
<evidence type="ECO:0008006" key="4">
    <source>
        <dbReference type="Google" id="ProtNLM"/>
    </source>
</evidence>
<feature type="compositionally biased region" description="Pro residues" evidence="1">
    <location>
        <begin position="114"/>
        <end position="124"/>
    </location>
</feature>
<dbReference type="RefSeq" id="WP_397674184.1">
    <property type="nucleotide sequence ID" value="NZ_JBIRFW010000005.1"/>
</dbReference>
<evidence type="ECO:0000313" key="2">
    <source>
        <dbReference type="EMBL" id="MFH8587133.1"/>
    </source>
</evidence>
<dbReference type="Proteomes" id="UP001610990">
    <property type="component" value="Unassembled WGS sequence"/>
</dbReference>
<keyword evidence="3" id="KW-1185">Reference proteome</keyword>
<feature type="compositionally biased region" description="Gly residues" evidence="1">
    <location>
        <begin position="96"/>
        <end position="108"/>
    </location>
</feature>
<evidence type="ECO:0000313" key="3">
    <source>
        <dbReference type="Proteomes" id="UP001610990"/>
    </source>
</evidence>
<proteinExistence type="predicted"/>
<protein>
    <recommendedName>
        <fullName evidence="4">Secreted protein</fullName>
    </recommendedName>
</protein>
<feature type="region of interest" description="Disordered" evidence="1">
    <location>
        <begin position="41"/>
        <end position="132"/>
    </location>
</feature>
<reference evidence="2 3" key="1">
    <citation type="submission" date="2024-10" db="EMBL/GenBank/DDBJ databases">
        <title>The Natural Products Discovery Center: Release of the First 8490 Sequenced Strains for Exploring Actinobacteria Biosynthetic Diversity.</title>
        <authorList>
            <person name="Kalkreuter E."/>
            <person name="Kautsar S.A."/>
            <person name="Yang D."/>
            <person name="Bader C.D."/>
            <person name="Teijaro C.N."/>
            <person name="Fluegel L."/>
            <person name="Davis C.M."/>
            <person name="Simpson J.R."/>
            <person name="Lauterbach L."/>
            <person name="Steele A.D."/>
            <person name="Gui C."/>
            <person name="Meng S."/>
            <person name="Li G."/>
            <person name="Viehrig K."/>
            <person name="Ye F."/>
            <person name="Su P."/>
            <person name="Kiefer A.F."/>
            <person name="Nichols A."/>
            <person name="Cepeda A.J."/>
            <person name="Yan W."/>
            <person name="Fan B."/>
            <person name="Jiang Y."/>
            <person name="Adhikari A."/>
            <person name="Zheng C.-J."/>
            <person name="Schuster L."/>
            <person name="Cowan T.M."/>
            <person name="Smanski M.J."/>
            <person name="Chevrette M.G."/>
            <person name="De Carvalho L.P.S."/>
            <person name="Shen B."/>
        </authorList>
    </citation>
    <scope>NUCLEOTIDE SEQUENCE [LARGE SCALE GENOMIC DNA]</scope>
    <source>
        <strain evidence="2 3">NPDC018013</strain>
    </source>
</reference>
<evidence type="ECO:0000256" key="1">
    <source>
        <dbReference type="SAM" id="MobiDB-lite"/>
    </source>
</evidence>
<gene>
    <name evidence="2" type="ORF">ACH4GP_22495</name>
</gene>
<comment type="caution">
    <text evidence="2">The sequence shown here is derived from an EMBL/GenBank/DDBJ whole genome shotgun (WGS) entry which is preliminary data.</text>
</comment>
<dbReference type="EMBL" id="JBIRGH010000014">
    <property type="protein sequence ID" value="MFH8587133.1"/>
    <property type="molecule type" value="Genomic_DNA"/>
</dbReference>
<name>A0ABW7RIY9_9ACTN</name>
<accession>A0ABW7RIY9</accession>
<organism evidence="2 3">
    <name type="scientific">Streptomyces celluloflavus</name>
    <dbReference type="NCBI Taxonomy" id="58344"/>
    <lineage>
        <taxon>Bacteria</taxon>
        <taxon>Bacillati</taxon>
        <taxon>Actinomycetota</taxon>
        <taxon>Actinomycetes</taxon>
        <taxon>Kitasatosporales</taxon>
        <taxon>Streptomycetaceae</taxon>
        <taxon>Streptomyces</taxon>
    </lineage>
</organism>